<evidence type="ECO:0000313" key="1">
    <source>
        <dbReference type="EMBL" id="MFC6663037.1"/>
    </source>
</evidence>
<gene>
    <name evidence="1" type="ORF">ACFP90_23615</name>
</gene>
<dbReference type="Proteomes" id="UP001596317">
    <property type="component" value="Unassembled WGS sequence"/>
</dbReference>
<name>A0ABW1ZU29_9DEIO</name>
<evidence type="ECO:0000313" key="2">
    <source>
        <dbReference type="Proteomes" id="UP001596317"/>
    </source>
</evidence>
<dbReference type="RefSeq" id="WP_380058962.1">
    <property type="nucleotide sequence ID" value="NZ_JBHSWB010000002.1"/>
</dbReference>
<protein>
    <submittedName>
        <fullName evidence="1">Uncharacterized protein</fullName>
    </submittedName>
</protein>
<dbReference type="EMBL" id="JBHSWB010000002">
    <property type="protein sequence ID" value="MFC6663037.1"/>
    <property type="molecule type" value="Genomic_DNA"/>
</dbReference>
<sequence>MNEALMTALGEAKTAATEAKTAAEAGNWAEARTLLEIMEERLEEGKGATPPTPPAAAPS</sequence>
<accession>A0ABW1ZU29</accession>
<proteinExistence type="predicted"/>
<comment type="caution">
    <text evidence="1">The sequence shown here is derived from an EMBL/GenBank/DDBJ whole genome shotgun (WGS) entry which is preliminary data.</text>
</comment>
<keyword evidence="2" id="KW-1185">Reference proteome</keyword>
<reference evidence="2" key="1">
    <citation type="journal article" date="2019" name="Int. J. Syst. Evol. Microbiol.">
        <title>The Global Catalogue of Microorganisms (GCM) 10K type strain sequencing project: providing services to taxonomists for standard genome sequencing and annotation.</title>
        <authorList>
            <consortium name="The Broad Institute Genomics Platform"/>
            <consortium name="The Broad Institute Genome Sequencing Center for Infectious Disease"/>
            <person name="Wu L."/>
            <person name="Ma J."/>
        </authorList>
    </citation>
    <scope>NUCLEOTIDE SEQUENCE [LARGE SCALE GENOMIC DNA]</scope>
    <source>
        <strain evidence="2">CCUG 63830</strain>
    </source>
</reference>
<organism evidence="1 2">
    <name type="scientific">Deinococcus multiflagellatus</name>
    <dbReference type="NCBI Taxonomy" id="1656887"/>
    <lineage>
        <taxon>Bacteria</taxon>
        <taxon>Thermotogati</taxon>
        <taxon>Deinococcota</taxon>
        <taxon>Deinococci</taxon>
        <taxon>Deinococcales</taxon>
        <taxon>Deinococcaceae</taxon>
        <taxon>Deinococcus</taxon>
    </lineage>
</organism>